<dbReference type="Pfam" id="PF19059">
    <property type="entry name" value="DUF5755"/>
    <property type="match status" value="1"/>
</dbReference>
<dbReference type="EMBL" id="MN738960">
    <property type="protein sequence ID" value="QHT33196.1"/>
    <property type="molecule type" value="Genomic_DNA"/>
</dbReference>
<name>A0A6C0EVJ5_9ZZZZ</name>
<keyword evidence="1" id="KW-0472">Membrane</keyword>
<evidence type="ECO:0000313" key="2">
    <source>
        <dbReference type="EMBL" id="QHT33196.1"/>
    </source>
</evidence>
<feature type="transmembrane region" description="Helical" evidence="1">
    <location>
        <begin position="12"/>
        <end position="32"/>
    </location>
</feature>
<sequence length="227" mass="24682">MSRKCPPGVICFENITLVMFFIIASIIIYLAYYRSTSNNDGGTNSNIGNTRNNNDSTNGVIISSMGGGNGGGVGGYLDLMPRIGSGYTRGPADVLLNPYTPPLRDDRYINMGFGGGGGGGVPINVPTRSVNSAYRQVGILTRVNGAETILSLMGRPLFPSQDKWQFYTMSDKNQSVKLPVTYKKRSCTSDQGCDNIYNGDTVYVEGYNDAFKATIYDNAIQYSIPYY</sequence>
<reference evidence="2" key="1">
    <citation type="journal article" date="2020" name="Nature">
        <title>Giant virus diversity and host interactions through global metagenomics.</title>
        <authorList>
            <person name="Schulz F."/>
            <person name="Roux S."/>
            <person name="Paez-Espino D."/>
            <person name="Jungbluth S."/>
            <person name="Walsh D.A."/>
            <person name="Denef V.J."/>
            <person name="McMahon K.D."/>
            <person name="Konstantinidis K.T."/>
            <person name="Eloe-Fadrosh E.A."/>
            <person name="Kyrpides N.C."/>
            <person name="Woyke T."/>
        </authorList>
    </citation>
    <scope>NUCLEOTIDE SEQUENCE</scope>
    <source>
        <strain evidence="2">GVMAG-M-3300009161-34</strain>
    </source>
</reference>
<protein>
    <submittedName>
        <fullName evidence="2">Uncharacterized protein</fullName>
    </submittedName>
</protein>
<organism evidence="2">
    <name type="scientific">viral metagenome</name>
    <dbReference type="NCBI Taxonomy" id="1070528"/>
    <lineage>
        <taxon>unclassified sequences</taxon>
        <taxon>metagenomes</taxon>
        <taxon>organismal metagenomes</taxon>
    </lineage>
</organism>
<proteinExistence type="predicted"/>
<dbReference type="AlphaFoldDB" id="A0A6C0EVJ5"/>
<keyword evidence="1" id="KW-0812">Transmembrane</keyword>
<dbReference type="InterPro" id="IPR043929">
    <property type="entry name" value="DUF5755"/>
</dbReference>
<keyword evidence="1" id="KW-1133">Transmembrane helix</keyword>
<evidence type="ECO:0000256" key="1">
    <source>
        <dbReference type="SAM" id="Phobius"/>
    </source>
</evidence>
<accession>A0A6C0EVJ5</accession>